<dbReference type="Proteomes" id="UP001152885">
    <property type="component" value="Unassembled WGS sequence"/>
</dbReference>
<dbReference type="EMBL" id="CANTUO010000001">
    <property type="protein sequence ID" value="CAI5756670.1"/>
    <property type="molecule type" value="Genomic_DNA"/>
</dbReference>
<sequence>MLGFIQIPLFKGKKLDVTVNRAVIWGMSSVGILVILMSKFYFQNSSVRRRFVEHDPEFEKIHPVHRMFHPENPITDLSKK</sequence>
<keyword evidence="3" id="KW-1185">Reference proteome</keyword>
<gene>
    <name evidence="2" type="ORF">CANVERA_P1188</name>
</gene>
<keyword evidence="1" id="KW-0472">Membrane</keyword>
<keyword evidence="1" id="KW-1133">Transmembrane helix</keyword>
<accession>A0A9W4TU53</accession>
<proteinExistence type="predicted"/>
<comment type="caution">
    <text evidence="2">The sequence shown here is derived from an EMBL/GenBank/DDBJ whole genome shotgun (WGS) entry which is preliminary data.</text>
</comment>
<reference evidence="2" key="1">
    <citation type="submission" date="2022-12" db="EMBL/GenBank/DDBJ databases">
        <authorList>
            <person name="Brejova B."/>
        </authorList>
    </citation>
    <scope>NUCLEOTIDE SEQUENCE</scope>
</reference>
<evidence type="ECO:0000313" key="2">
    <source>
        <dbReference type="EMBL" id="CAI5756670.1"/>
    </source>
</evidence>
<keyword evidence="1" id="KW-0812">Transmembrane</keyword>
<protein>
    <submittedName>
        <fullName evidence="2">Uncharacterized protein</fullName>
    </submittedName>
</protein>
<evidence type="ECO:0000313" key="3">
    <source>
        <dbReference type="Proteomes" id="UP001152885"/>
    </source>
</evidence>
<organism evidence="2 3">
    <name type="scientific">Candida verbasci</name>
    <dbReference type="NCBI Taxonomy" id="1227364"/>
    <lineage>
        <taxon>Eukaryota</taxon>
        <taxon>Fungi</taxon>
        <taxon>Dikarya</taxon>
        <taxon>Ascomycota</taxon>
        <taxon>Saccharomycotina</taxon>
        <taxon>Pichiomycetes</taxon>
        <taxon>Debaryomycetaceae</taxon>
        <taxon>Candida/Lodderomyces clade</taxon>
        <taxon>Candida</taxon>
    </lineage>
</organism>
<evidence type="ECO:0000256" key="1">
    <source>
        <dbReference type="SAM" id="Phobius"/>
    </source>
</evidence>
<name>A0A9W4TU53_9ASCO</name>
<dbReference type="AlphaFoldDB" id="A0A9W4TU53"/>
<feature type="transmembrane region" description="Helical" evidence="1">
    <location>
        <begin position="22"/>
        <end position="42"/>
    </location>
</feature>